<name>A0A502E1G5_9FLAO</name>
<dbReference type="AlphaFoldDB" id="A0A502E1G5"/>
<keyword evidence="1" id="KW-0472">Membrane</keyword>
<accession>A0A502E1G5</accession>
<protein>
    <submittedName>
        <fullName evidence="2">Uncharacterized protein</fullName>
    </submittedName>
</protein>
<keyword evidence="1" id="KW-1133">Transmembrane helix</keyword>
<keyword evidence="1" id="KW-0812">Transmembrane</keyword>
<gene>
    <name evidence="2" type="ORF">EAH81_26700</name>
</gene>
<comment type="caution">
    <text evidence="2">The sequence shown here is derived from an EMBL/GenBank/DDBJ whole genome shotgun (WGS) entry which is preliminary data.</text>
</comment>
<proteinExistence type="predicted"/>
<feature type="transmembrane region" description="Helical" evidence="1">
    <location>
        <begin position="12"/>
        <end position="32"/>
    </location>
</feature>
<keyword evidence="3" id="KW-1185">Reference proteome</keyword>
<dbReference type="RefSeq" id="WP_140511949.1">
    <property type="nucleotide sequence ID" value="NZ_RCZH01000028.1"/>
</dbReference>
<organism evidence="2 3">
    <name type="scientific">Flavobacterium pectinovorum</name>
    <dbReference type="NCBI Taxonomy" id="29533"/>
    <lineage>
        <taxon>Bacteria</taxon>
        <taxon>Pseudomonadati</taxon>
        <taxon>Bacteroidota</taxon>
        <taxon>Flavobacteriia</taxon>
        <taxon>Flavobacteriales</taxon>
        <taxon>Flavobacteriaceae</taxon>
        <taxon>Flavobacterium</taxon>
    </lineage>
</organism>
<evidence type="ECO:0000313" key="2">
    <source>
        <dbReference type="EMBL" id="TPG31628.1"/>
    </source>
</evidence>
<evidence type="ECO:0000256" key="1">
    <source>
        <dbReference type="SAM" id="Phobius"/>
    </source>
</evidence>
<evidence type="ECO:0000313" key="3">
    <source>
        <dbReference type="Proteomes" id="UP000319700"/>
    </source>
</evidence>
<dbReference type="EMBL" id="RCZH01000028">
    <property type="protein sequence ID" value="TPG31628.1"/>
    <property type="molecule type" value="Genomic_DNA"/>
</dbReference>
<reference evidence="2 3" key="1">
    <citation type="journal article" date="2019" name="Environ. Microbiol.">
        <title>Species interactions and distinct microbial communities in high Arctic permafrost affected cryosols are associated with the CH4 and CO2 gas fluxes.</title>
        <authorList>
            <person name="Altshuler I."/>
            <person name="Hamel J."/>
            <person name="Turney S."/>
            <person name="Magnuson E."/>
            <person name="Levesque R."/>
            <person name="Greer C."/>
            <person name="Whyte L.G."/>
        </authorList>
    </citation>
    <scope>NUCLEOTIDE SEQUENCE [LARGE SCALE GENOMIC DNA]</scope>
    <source>
        <strain evidence="2 3">42</strain>
    </source>
</reference>
<sequence length="90" mass="10499">MDANTLNQTEAWIIALLFFILMLISSFVGKLFRNYIRTTKHTKEKSTETSNNEYDSRRKIIIEETNDIGTAITSLVFWGRKKKFLKGSTY</sequence>
<dbReference type="Proteomes" id="UP000319700">
    <property type="component" value="Unassembled WGS sequence"/>
</dbReference>
<dbReference type="OrthoDB" id="677192at2"/>